<gene>
    <name evidence="3" type="ORF">HNP25_000086</name>
</gene>
<dbReference type="Pfam" id="PF01823">
    <property type="entry name" value="MACPF"/>
    <property type="match status" value="1"/>
</dbReference>
<feature type="domain" description="MACPF" evidence="2">
    <location>
        <begin position="24"/>
        <end position="352"/>
    </location>
</feature>
<keyword evidence="1" id="KW-1133">Transmembrane helix</keyword>
<evidence type="ECO:0000313" key="3">
    <source>
        <dbReference type="EMBL" id="MBB6001447.1"/>
    </source>
</evidence>
<dbReference type="RefSeq" id="WP_184128434.1">
    <property type="nucleotide sequence ID" value="NZ_JACHKT010000001.1"/>
</dbReference>
<keyword evidence="1" id="KW-0812">Transmembrane</keyword>
<evidence type="ECO:0000256" key="1">
    <source>
        <dbReference type="SAM" id="Phobius"/>
    </source>
</evidence>
<dbReference type="Pfam" id="PF18885">
    <property type="entry name" value="DUF5648"/>
    <property type="match status" value="1"/>
</dbReference>
<dbReference type="Proteomes" id="UP000524404">
    <property type="component" value="Unassembled WGS sequence"/>
</dbReference>
<evidence type="ECO:0000259" key="2">
    <source>
        <dbReference type="PROSITE" id="PS51412"/>
    </source>
</evidence>
<dbReference type="AlphaFoldDB" id="A0A841EBJ8"/>
<protein>
    <recommendedName>
        <fullName evidence="2">MACPF domain-containing protein</fullName>
    </recommendedName>
</protein>
<accession>A0A841EBJ8</accession>
<dbReference type="PROSITE" id="PS51412">
    <property type="entry name" value="MACPF_2"/>
    <property type="match status" value="1"/>
</dbReference>
<reference evidence="3 4" key="1">
    <citation type="submission" date="2020-08" db="EMBL/GenBank/DDBJ databases">
        <title>Functional genomics of gut bacteria from endangered species of beetles.</title>
        <authorList>
            <person name="Carlos-Shanley C."/>
        </authorList>
    </citation>
    <scope>NUCLEOTIDE SEQUENCE [LARGE SCALE GENOMIC DNA]</scope>
    <source>
        <strain evidence="3 4">S00070</strain>
    </source>
</reference>
<proteinExistence type="predicted"/>
<keyword evidence="4" id="KW-1185">Reference proteome</keyword>
<evidence type="ECO:0000313" key="4">
    <source>
        <dbReference type="Proteomes" id="UP000524404"/>
    </source>
</evidence>
<organism evidence="3 4">
    <name type="scientific">Arcicella rosea</name>
    <dbReference type="NCBI Taxonomy" id="502909"/>
    <lineage>
        <taxon>Bacteria</taxon>
        <taxon>Pseudomonadati</taxon>
        <taxon>Bacteroidota</taxon>
        <taxon>Cytophagia</taxon>
        <taxon>Cytophagales</taxon>
        <taxon>Flectobacillaceae</taxon>
        <taxon>Arcicella</taxon>
    </lineage>
</organism>
<comment type="caution">
    <text evidence="3">The sequence shown here is derived from an EMBL/GenBank/DDBJ whole genome shotgun (WGS) entry which is preliminary data.</text>
</comment>
<dbReference type="InterPro" id="IPR020864">
    <property type="entry name" value="MACPF"/>
</dbReference>
<dbReference type="EMBL" id="JACHKT010000001">
    <property type="protein sequence ID" value="MBB6001447.1"/>
    <property type="molecule type" value="Genomic_DNA"/>
</dbReference>
<name>A0A841EBJ8_9BACT</name>
<sequence length="484" mass="54807">MDLSNYLKQKAKNLLSYTFYPKYSAVFVKATFFIISIIALTGCSKALEPEPVKINIPNLNKLGYGNDITRDNISASSTTSPIIDVESFYRNNRDRIIIDSSSKQGYSDEIYAENALDYALQFKAKVKFGLPIFKPILSASYSDTRTFSSKEVYSRYKVIHERKRIHINATNEFLQKYLTNSFKEDIATQSAEYIVKNYGTHLLKGIVLGGIFEASYSAQTSNSNRRVAAQAGISIPLKNFFKFNLSSSFDVSIVQKNTNEHLYFKTTGGDPSVGFQKEVNLSSSNISGTIDINGWQQSVNKATAELIDVQENGLIPINQLIADPIKAKEVENYIAQYLLDRQVTLEPLPPAVFEYYDYNLGRHAYSLSDVPTIYGTYSNVGSVFSVQNKSISGAVEVYEFYSAEKNDRMYTRNRNPNAAGYAYVGVTFYAFPTQIAGTVPVYEYYYEKKSNKKMYYDHYYSTTKGIPQGDPDWHYIEIAFYAYP</sequence>
<feature type="transmembrane region" description="Helical" evidence="1">
    <location>
        <begin position="20"/>
        <end position="40"/>
    </location>
</feature>
<dbReference type="InterPro" id="IPR043708">
    <property type="entry name" value="DUF5648"/>
</dbReference>
<keyword evidence="1" id="KW-0472">Membrane</keyword>